<dbReference type="EMBL" id="PSQE01000002">
    <property type="protein sequence ID" value="RHN75364.1"/>
    <property type="molecule type" value="Genomic_DNA"/>
</dbReference>
<name>A0A396JE56_MEDTR</name>
<protein>
    <submittedName>
        <fullName evidence="1">Putative tetrahydroberberine oxidase</fullName>
        <ecNumber evidence="1">1.3.3.8</ecNumber>
    </submittedName>
</protein>
<dbReference type="Proteomes" id="UP000265566">
    <property type="component" value="Chromosome 2"/>
</dbReference>
<sequence length="47" mass="5222">MIDLINIRSIDINLADESAWIQAGATLGELYYKISETNKVHGFPSVN</sequence>
<keyword evidence="1" id="KW-0560">Oxidoreductase</keyword>
<dbReference type="InterPro" id="IPR036318">
    <property type="entry name" value="FAD-bd_PCMH-like_sf"/>
</dbReference>
<comment type="caution">
    <text evidence="1">The sequence shown here is derived from an EMBL/GenBank/DDBJ whole genome shotgun (WGS) entry which is preliminary data.</text>
</comment>
<dbReference type="SUPFAM" id="SSF56176">
    <property type="entry name" value="FAD-binding/transporter-associated domain-like"/>
    <property type="match status" value="1"/>
</dbReference>
<dbReference type="Gramene" id="rna11551">
    <property type="protein sequence ID" value="RHN75364.1"/>
    <property type="gene ID" value="gene11551"/>
</dbReference>
<dbReference type="GO" id="GO:0050660">
    <property type="term" value="F:flavin adenine dinucleotide binding"/>
    <property type="evidence" value="ECO:0007669"/>
    <property type="project" value="InterPro"/>
</dbReference>
<organism evidence="1">
    <name type="scientific">Medicago truncatula</name>
    <name type="common">Barrel medic</name>
    <name type="synonym">Medicago tribuloides</name>
    <dbReference type="NCBI Taxonomy" id="3880"/>
    <lineage>
        <taxon>Eukaryota</taxon>
        <taxon>Viridiplantae</taxon>
        <taxon>Streptophyta</taxon>
        <taxon>Embryophyta</taxon>
        <taxon>Tracheophyta</taxon>
        <taxon>Spermatophyta</taxon>
        <taxon>Magnoliopsida</taxon>
        <taxon>eudicotyledons</taxon>
        <taxon>Gunneridae</taxon>
        <taxon>Pentapetalae</taxon>
        <taxon>rosids</taxon>
        <taxon>fabids</taxon>
        <taxon>Fabales</taxon>
        <taxon>Fabaceae</taxon>
        <taxon>Papilionoideae</taxon>
        <taxon>50 kb inversion clade</taxon>
        <taxon>NPAAA clade</taxon>
        <taxon>Hologalegina</taxon>
        <taxon>IRL clade</taxon>
        <taxon>Trifolieae</taxon>
        <taxon>Medicago</taxon>
    </lineage>
</organism>
<dbReference type="EC" id="1.3.3.8" evidence="1"/>
<proteinExistence type="predicted"/>
<dbReference type="InterPro" id="IPR016169">
    <property type="entry name" value="FAD-bd_PCMH_sub2"/>
</dbReference>
<dbReference type="Gene3D" id="3.30.465.10">
    <property type="match status" value="1"/>
</dbReference>
<gene>
    <name evidence="1" type="ORF">MtrunA17_Chr2g0320371</name>
</gene>
<dbReference type="AlphaFoldDB" id="A0A396JE56"/>
<accession>A0A396JE56</accession>
<dbReference type="PANTHER" id="PTHR32448">
    <property type="entry name" value="OS08G0158400 PROTEIN"/>
    <property type="match status" value="1"/>
</dbReference>
<reference evidence="1" key="1">
    <citation type="journal article" date="2018" name="Nat. Plants">
        <title>Whole-genome landscape of Medicago truncatula symbiotic genes.</title>
        <authorList>
            <person name="Pecrix Y."/>
            <person name="Gamas P."/>
            <person name="Carrere S."/>
        </authorList>
    </citation>
    <scope>NUCLEOTIDE SEQUENCE</scope>
    <source>
        <tissue evidence="1">Leaves</tissue>
    </source>
</reference>
<dbReference type="GO" id="GO:0050328">
    <property type="term" value="F:tetrahydroberberine oxidase activity"/>
    <property type="evidence" value="ECO:0007669"/>
    <property type="project" value="UniProtKB-EC"/>
</dbReference>
<evidence type="ECO:0000313" key="1">
    <source>
        <dbReference type="EMBL" id="RHN75364.1"/>
    </source>
</evidence>